<protein>
    <submittedName>
        <fullName evidence="1">Uncharacterized protein</fullName>
    </submittedName>
</protein>
<dbReference type="Pfam" id="PF17438">
    <property type="entry name" value="DUF5417"/>
    <property type="match status" value="1"/>
</dbReference>
<dbReference type="OrthoDB" id="21612at10239"/>
<dbReference type="RefSeq" id="YP_009279976.1">
    <property type="nucleotide sequence ID" value="NC_031020.1"/>
</dbReference>
<dbReference type="Proteomes" id="UP000203816">
    <property type="component" value="Segment"/>
</dbReference>
<dbReference type="KEGG" id="vg:29059333"/>
<dbReference type="GeneID" id="29059333"/>
<name>A0A192YBT8_9CAUD</name>
<accession>A0A192YBT8</accession>
<dbReference type="EMBL" id="KX078569">
    <property type="protein sequence ID" value="ANM46595.1"/>
    <property type="molecule type" value="Genomic_DNA"/>
</dbReference>
<evidence type="ECO:0000313" key="2">
    <source>
        <dbReference type="Proteomes" id="UP000203816"/>
    </source>
</evidence>
<gene>
    <name evidence="1" type="ORF">MP1_gp0118</name>
</gene>
<proteinExistence type="predicted"/>
<keyword evidence="2" id="KW-1185">Reference proteome</keyword>
<organism evidence="1 2">
    <name type="scientific">Morganella phage vB_MmoM_MP1</name>
    <dbReference type="NCBI Taxonomy" id="1852628"/>
    <lineage>
        <taxon>Viruses</taxon>
        <taxon>Duplodnaviria</taxon>
        <taxon>Heunggongvirae</taxon>
        <taxon>Uroviricota</taxon>
        <taxon>Caudoviricetes</taxon>
        <taxon>Pantevenvirales</taxon>
        <taxon>Straboviridae</taxon>
        <taxon>Gualtarvirus</taxon>
        <taxon>Gualtarvirus mp1</taxon>
    </lineage>
</organism>
<reference evidence="1 2" key="1">
    <citation type="submission" date="2016-04" db="EMBL/GenBank/DDBJ databases">
        <title>Comparative genomics of Morganella phages MP1 and MP2 define new clades among the T4 and T7-like Viruses.</title>
        <authorList>
            <person name="Pinto G."/>
            <person name="Oliveira A."/>
            <person name="Malgorzata L."/>
            <person name="Kropinski A."/>
            <person name="Azeredo J."/>
        </authorList>
    </citation>
    <scope>NUCLEOTIDE SEQUENCE [LARGE SCALE GENOMIC DNA]</scope>
</reference>
<evidence type="ECO:0000313" key="1">
    <source>
        <dbReference type="EMBL" id="ANM46595.1"/>
    </source>
</evidence>
<sequence>MKLQRHSIKVQDTAGKWYFTLLDNDAELLEKADMLLGAEATPNNADEATWDGYSDQCSDYNGGEGVGYWIPVELVEAFKASWKKVKKAK</sequence>
<dbReference type="InterPro" id="IPR035392">
    <property type="entry name" value="DUF5417"/>
</dbReference>